<dbReference type="Proteomes" id="UP001152759">
    <property type="component" value="Chromosome 10"/>
</dbReference>
<feature type="signal peptide" evidence="1">
    <location>
        <begin position="1"/>
        <end position="19"/>
    </location>
</feature>
<evidence type="ECO:0000313" key="3">
    <source>
        <dbReference type="Proteomes" id="UP001152759"/>
    </source>
</evidence>
<name>A0A9P0G3Q4_BEMTA</name>
<keyword evidence="1" id="KW-0732">Signal</keyword>
<proteinExistence type="predicted"/>
<dbReference type="KEGG" id="btab:109036899"/>
<accession>A0A9P0G3Q4</accession>
<dbReference type="InterPro" id="IPR044925">
    <property type="entry name" value="His-Me_finger_sf"/>
</dbReference>
<organism evidence="2 3">
    <name type="scientific">Bemisia tabaci</name>
    <name type="common">Sweetpotato whitefly</name>
    <name type="synonym">Aleurodes tabaci</name>
    <dbReference type="NCBI Taxonomy" id="7038"/>
    <lineage>
        <taxon>Eukaryota</taxon>
        <taxon>Metazoa</taxon>
        <taxon>Ecdysozoa</taxon>
        <taxon>Arthropoda</taxon>
        <taxon>Hexapoda</taxon>
        <taxon>Insecta</taxon>
        <taxon>Pterygota</taxon>
        <taxon>Neoptera</taxon>
        <taxon>Paraneoptera</taxon>
        <taxon>Hemiptera</taxon>
        <taxon>Sternorrhyncha</taxon>
        <taxon>Aleyrodoidea</taxon>
        <taxon>Aleyrodidae</taxon>
        <taxon>Aleyrodinae</taxon>
        <taxon>Bemisia</taxon>
    </lineage>
</organism>
<evidence type="ECO:0000256" key="1">
    <source>
        <dbReference type="SAM" id="SignalP"/>
    </source>
</evidence>
<dbReference type="EMBL" id="OU963871">
    <property type="protein sequence ID" value="CAH0762552.1"/>
    <property type="molecule type" value="Genomic_DNA"/>
</dbReference>
<evidence type="ECO:0008006" key="4">
    <source>
        <dbReference type="Google" id="ProtNLM"/>
    </source>
</evidence>
<dbReference type="SUPFAM" id="SSF54060">
    <property type="entry name" value="His-Me finger endonucleases"/>
    <property type="match status" value="1"/>
</dbReference>
<sequence length="380" mass="42956">MIIPLLSLITILKIRDLSCAVAKSKSLIRKERSFDDFPLREPLYLRRVDGHLKYVMPSVDLELEKKEVKDGLQVFIQTDSKEELILACPGDKNKLRSQKTWRKKKQNTGSGTPKLIVFPIGRMECTERLPAVIDPSGHSCAKTGTQMEIGFQVGKDLVPLMSLCHDLIKADTLYVEHDLPSKICEATYFEPRPDFQEGPLPLYKDVPLKLIYTKTGEDLRIITGTFGVLKMYSPKSRSSVEVLLHSNKVRVPAAFFKIIQSKATNKAIVAICSNDPFATKDTAPKELCKDIAAQNSWPDDKKEFSKGRIYFCDVGKFLKQVQTAPKISYKGILQGIEESLNPPTISRVQSGRERLERCLHSMLTRSKRMISRSVRVCRTP</sequence>
<dbReference type="AlphaFoldDB" id="A0A9P0G3Q4"/>
<gene>
    <name evidence="2" type="ORF">BEMITA_LOCUS2670</name>
</gene>
<evidence type="ECO:0000313" key="2">
    <source>
        <dbReference type="EMBL" id="CAH0762552.1"/>
    </source>
</evidence>
<keyword evidence="3" id="KW-1185">Reference proteome</keyword>
<protein>
    <recommendedName>
        <fullName evidence="4">DNA/RNA non-specific endonuclease domain-containing protein</fullName>
    </recommendedName>
</protein>
<feature type="chain" id="PRO_5040278612" description="DNA/RNA non-specific endonuclease domain-containing protein" evidence="1">
    <location>
        <begin position="20"/>
        <end position="380"/>
    </location>
</feature>
<reference evidence="2" key="1">
    <citation type="submission" date="2021-12" db="EMBL/GenBank/DDBJ databases">
        <authorList>
            <person name="King R."/>
        </authorList>
    </citation>
    <scope>NUCLEOTIDE SEQUENCE</scope>
</reference>